<evidence type="ECO:0000313" key="2">
    <source>
        <dbReference type="Proteomes" id="UP000019335"/>
    </source>
</evidence>
<dbReference type="OrthoDB" id="205700at2759"/>
<organism evidence="1 2">
    <name type="scientific">Nannochloropsis gaditana</name>
    <dbReference type="NCBI Taxonomy" id="72520"/>
    <lineage>
        <taxon>Eukaryota</taxon>
        <taxon>Sar</taxon>
        <taxon>Stramenopiles</taxon>
        <taxon>Ochrophyta</taxon>
        <taxon>Eustigmatophyceae</taxon>
        <taxon>Eustigmatales</taxon>
        <taxon>Monodopsidaceae</taxon>
        <taxon>Nannochloropsis</taxon>
    </lineage>
</organism>
<comment type="caution">
    <text evidence="1">The sequence shown here is derived from an EMBL/GenBank/DDBJ whole genome shotgun (WGS) entry which is preliminary data.</text>
</comment>
<accession>W7TK97</accession>
<reference evidence="1 2" key="1">
    <citation type="journal article" date="2014" name="Mol. Plant">
        <title>Chromosome Scale Genome Assembly and Transcriptome Profiling of Nannochloropsis gaditana in Nitrogen Depletion.</title>
        <authorList>
            <person name="Corteggiani Carpinelli E."/>
            <person name="Telatin A."/>
            <person name="Vitulo N."/>
            <person name="Forcato C."/>
            <person name="D'Angelo M."/>
            <person name="Schiavon R."/>
            <person name="Vezzi A."/>
            <person name="Giacometti G.M."/>
            <person name="Morosinotto T."/>
            <person name="Valle G."/>
        </authorList>
    </citation>
    <scope>NUCLEOTIDE SEQUENCE [LARGE SCALE GENOMIC DNA]</scope>
    <source>
        <strain evidence="1 2">B-31</strain>
    </source>
</reference>
<sequence>MYKAGRGLRYISGVPAVIRSRNFPPPRRLRAHDGSKTRNCNHVVSPFLQRSAVTCLRSAQLGAQWSFENSNEMWQGQGCDQNDAVTARSPSILHLHLDEPHDCSFSIHQRCTVHPDGHGGRSRGCGGLHACLHQSRRVVYERGGGGGVYNGVNTELPPPYYAVAFALVLLVVSGIQQLSLGNVFDDEEKSASSSGAVARRMNMRNRSFFKKKVQSIKRSKKFELLMQQDNETI</sequence>
<evidence type="ECO:0000313" key="1">
    <source>
        <dbReference type="EMBL" id="EWM27490.1"/>
    </source>
</evidence>
<proteinExistence type="predicted"/>
<dbReference type="EMBL" id="AZIL01000433">
    <property type="protein sequence ID" value="EWM27490.1"/>
    <property type="molecule type" value="Genomic_DNA"/>
</dbReference>
<dbReference type="Proteomes" id="UP000019335">
    <property type="component" value="Chromosome 6"/>
</dbReference>
<gene>
    <name evidence="1" type="ORF">Naga_100099g5</name>
</gene>
<dbReference type="AlphaFoldDB" id="W7TK97"/>
<protein>
    <submittedName>
        <fullName evidence="1">Uncharacterized protein</fullName>
    </submittedName>
</protein>
<name>W7TK97_9STRA</name>
<keyword evidence="2" id="KW-1185">Reference proteome</keyword>